<dbReference type="RefSeq" id="WP_105356142.1">
    <property type="nucleotide sequence ID" value="NZ_PUIB01000018.1"/>
</dbReference>
<accession>A0A2S8FLI1</accession>
<dbReference type="PROSITE" id="PS51257">
    <property type="entry name" value="PROKAR_LIPOPROTEIN"/>
    <property type="match status" value="1"/>
</dbReference>
<reference evidence="1 2" key="1">
    <citation type="submission" date="2018-02" db="EMBL/GenBank/DDBJ databases">
        <title>Comparative genomes isolates from brazilian mangrove.</title>
        <authorList>
            <person name="Araujo J.E."/>
            <person name="Taketani R.G."/>
            <person name="Silva M.C.P."/>
            <person name="Loureco M.V."/>
            <person name="Andreote F.D."/>
        </authorList>
    </citation>
    <scope>NUCLEOTIDE SEQUENCE [LARGE SCALE GENOMIC DNA]</scope>
    <source>
        <strain evidence="1 2">NAP PRIS-MGV</strain>
    </source>
</reference>
<dbReference type="Proteomes" id="UP000239388">
    <property type="component" value="Unassembled WGS sequence"/>
</dbReference>
<organism evidence="1 2">
    <name type="scientific">Blastopirellula marina</name>
    <dbReference type="NCBI Taxonomy" id="124"/>
    <lineage>
        <taxon>Bacteria</taxon>
        <taxon>Pseudomonadati</taxon>
        <taxon>Planctomycetota</taxon>
        <taxon>Planctomycetia</taxon>
        <taxon>Pirellulales</taxon>
        <taxon>Pirellulaceae</taxon>
        <taxon>Blastopirellula</taxon>
    </lineage>
</organism>
<dbReference type="OrthoDB" id="288597at2"/>
<gene>
    <name evidence="1" type="ORF">C5Y98_17985</name>
</gene>
<dbReference type="AlphaFoldDB" id="A0A2S8FLI1"/>
<evidence type="ECO:0000313" key="2">
    <source>
        <dbReference type="Proteomes" id="UP000239388"/>
    </source>
</evidence>
<name>A0A2S8FLI1_9BACT</name>
<proteinExistence type="predicted"/>
<sequence length="149" mass="15932">MLGRLCLLLGFVSLLVGCGDPALHPISGKVSLDGKTYERLLVYFHPLDREPNEFSIGVGETDKDGVLVLRTSAGPGIATGNYRVTFSCIQAVRGGKTVTLGAGSEKADDDRSLVTKDIVPQQYGSKTDSPVEFQVQAGENVFDFDIPAK</sequence>
<evidence type="ECO:0000313" key="1">
    <source>
        <dbReference type="EMBL" id="PQO33026.1"/>
    </source>
</evidence>
<protein>
    <recommendedName>
        <fullName evidence="3">Lipoprotein</fullName>
    </recommendedName>
</protein>
<comment type="caution">
    <text evidence="1">The sequence shown here is derived from an EMBL/GenBank/DDBJ whole genome shotgun (WGS) entry which is preliminary data.</text>
</comment>
<evidence type="ECO:0008006" key="3">
    <source>
        <dbReference type="Google" id="ProtNLM"/>
    </source>
</evidence>
<dbReference type="EMBL" id="PUIB01000018">
    <property type="protein sequence ID" value="PQO33026.1"/>
    <property type="molecule type" value="Genomic_DNA"/>
</dbReference>